<dbReference type="EC" id="2.1.1.63" evidence="3"/>
<keyword evidence="4" id="KW-0489">Methyltransferase</keyword>
<dbReference type="NCBIfam" id="TIGR00589">
    <property type="entry name" value="ogt"/>
    <property type="match status" value="1"/>
</dbReference>
<evidence type="ECO:0000256" key="1">
    <source>
        <dbReference type="ARBA" id="ARBA00001286"/>
    </source>
</evidence>
<gene>
    <name evidence="10" type="ORF">S12H4_16826</name>
</gene>
<dbReference type="GO" id="GO:0003908">
    <property type="term" value="F:methylated-DNA-[protein]-cysteine S-methyltransferase activity"/>
    <property type="evidence" value="ECO:0007669"/>
    <property type="project" value="UniProtKB-EC"/>
</dbReference>
<dbReference type="CDD" id="cd06445">
    <property type="entry name" value="ATase"/>
    <property type="match status" value="1"/>
</dbReference>
<reference evidence="10" key="1">
    <citation type="journal article" date="2014" name="Front. Microbiol.">
        <title>High frequency of phylogenetically diverse reductive dehalogenase-homologous genes in deep subseafloor sedimentary metagenomes.</title>
        <authorList>
            <person name="Kawai M."/>
            <person name="Futagami T."/>
            <person name="Toyoda A."/>
            <person name="Takaki Y."/>
            <person name="Nishi S."/>
            <person name="Hori S."/>
            <person name="Arai W."/>
            <person name="Tsubouchi T."/>
            <person name="Morono Y."/>
            <person name="Uchiyama I."/>
            <person name="Ito T."/>
            <person name="Fujiyama A."/>
            <person name="Inagaki F."/>
            <person name="Takami H."/>
        </authorList>
    </citation>
    <scope>NUCLEOTIDE SEQUENCE</scope>
    <source>
        <strain evidence="10">Expedition CK06-06</strain>
    </source>
</reference>
<comment type="similarity">
    <text evidence="2">Belongs to the MGMT family.</text>
</comment>
<dbReference type="GO" id="GO:0032259">
    <property type="term" value="P:methylation"/>
    <property type="evidence" value="ECO:0007669"/>
    <property type="project" value="UniProtKB-KW"/>
</dbReference>
<evidence type="ECO:0000256" key="5">
    <source>
        <dbReference type="ARBA" id="ARBA00022679"/>
    </source>
</evidence>
<dbReference type="GO" id="GO:0006281">
    <property type="term" value="P:DNA repair"/>
    <property type="evidence" value="ECO:0007669"/>
    <property type="project" value="UniProtKB-KW"/>
</dbReference>
<dbReference type="InterPro" id="IPR014048">
    <property type="entry name" value="MethylDNA_cys_MeTrfase_DNA-bd"/>
</dbReference>
<feature type="domain" description="Methylated-DNA-[protein]-cysteine S-methyltransferase DNA binding" evidence="9">
    <location>
        <begin position="82"/>
        <end position="162"/>
    </location>
</feature>
<dbReference type="PANTHER" id="PTHR10815:SF5">
    <property type="entry name" value="METHYLATED-DNA--PROTEIN-CYSTEINE METHYLTRANSFERASE"/>
    <property type="match status" value="1"/>
</dbReference>
<evidence type="ECO:0000256" key="2">
    <source>
        <dbReference type="ARBA" id="ARBA00008711"/>
    </source>
</evidence>
<dbReference type="PROSITE" id="PS00374">
    <property type="entry name" value="MGMT"/>
    <property type="match status" value="1"/>
</dbReference>
<dbReference type="InterPro" id="IPR001497">
    <property type="entry name" value="MethylDNA_cys_MeTrfase_AS"/>
</dbReference>
<organism evidence="10">
    <name type="scientific">marine sediment metagenome</name>
    <dbReference type="NCBI Taxonomy" id="412755"/>
    <lineage>
        <taxon>unclassified sequences</taxon>
        <taxon>metagenomes</taxon>
        <taxon>ecological metagenomes</taxon>
    </lineage>
</organism>
<dbReference type="Pfam" id="PF01035">
    <property type="entry name" value="DNA_binding_1"/>
    <property type="match status" value="1"/>
</dbReference>
<evidence type="ECO:0000259" key="9">
    <source>
        <dbReference type="Pfam" id="PF01035"/>
    </source>
</evidence>
<dbReference type="EMBL" id="BARW01008168">
    <property type="protein sequence ID" value="GAI81218.1"/>
    <property type="molecule type" value="Genomic_DNA"/>
</dbReference>
<evidence type="ECO:0000256" key="6">
    <source>
        <dbReference type="ARBA" id="ARBA00022763"/>
    </source>
</evidence>
<accession>X1RKQ7</accession>
<sequence>MQSQFGEVGIVWKVKNKEVMITRVFLPESGKKIKYIIKKLYPDAVLGSVSIINKICKKLENFLKGKPIEFSLNNIDLTQLHNFQKKVLVFEKQIPYGWVSTYGRLAKKIGVPRASRAVGQALARNPFPIIIPCHRVIKANGSLGGFQGGLKLKRNLLELEGVQFHREGKVIMDKVW</sequence>
<dbReference type="InterPro" id="IPR036217">
    <property type="entry name" value="MethylDNA_cys_MeTrfase_DNAb"/>
</dbReference>
<evidence type="ECO:0000313" key="10">
    <source>
        <dbReference type="EMBL" id="GAI81218.1"/>
    </source>
</evidence>
<evidence type="ECO:0000256" key="7">
    <source>
        <dbReference type="ARBA" id="ARBA00023204"/>
    </source>
</evidence>
<keyword evidence="5" id="KW-0808">Transferase</keyword>
<evidence type="ECO:0000256" key="3">
    <source>
        <dbReference type="ARBA" id="ARBA00011918"/>
    </source>
</evidence>
<proteinExistence type="inferred from homology"/>
<dbReference type="PANTHER" id="PTHR10815">
    <property type="entry name" value="METHYLATED-DNA--PROTEIN-CYSTEINE METHYLTRANSFERASE"/>
    <property type="match status" value="1"/>
</dbReference>
<dbReference type="Gene3D" id="1.10.10.10">
    <property type="entry name" value="Winged helix-like DNA-binding domain superfamily/Winged helix DNA-binding domain"/>
    <property type="match status" value="1"/>
</dbReference>
<dbReference type="FunFam" id="1.10.10.10:FF:000214">
    <property type="entry name" value="Methylated-DNA--protein-cysteine methyltransferase"/>
    <property type="match status" value="1"/>
</dbReference>
<comment type="catalytic activity">
    <reaction evidence="8">
        <text>a 6-O-methyl-2'-deoxyguanosine in DNA + L-cysteinyl-[protein] = S-methyl-L-cysteinyl-[protein] + a 2'-deoxyguanosine in DNA</text>
        <dbReference type="Rhea" id="RHEA:24000"/>
        <dbReference type="Rhea" id="RHEA-COMP:10131"/>
        <dbReference type="Rhea" id="RHEA-COMP:10132"/>
        <dbReference type="Rhea" id="RHEA-COMP:11367"/>
        <dbReference type="Rhea" id="RHEA-COMP:11368"/>
        <dbReference type="ChEBI" id="CHEBI:29950"/>
        <dbReference type="ChEBI" id="CHEBI:82612"/>
        <dbReference type="ChEBI" id="CHEBI:85445"/>
        <dbReference type="ChEBI" id="CHEBI:85448"/>
        <dbReference type="EC" id="2.1.1.63"/>
    </reaction>
</comment>
<dbReference type="SUPFAM" id="SSF46767">
    <property type="entry name" value="Methylated DNA-protein cysteine methyltransferase, C-terminal domain"/>
    <property type="match status" value="1"/>
</dbReference>
<evidence type="ECO:0000256" key="8">
    <source>
        <dbReference type="ARBA" id="ARBA00049348"/>
    </source>
</evidence>
<dbReference type="InterPro" id="IPR036388">
    <property type="entry name" value="WH-like_DNA-bd_sf"/>
</dbReference>
<comment type="catalytic activity">
    <reaction evidence="1">
        <text>a 4-O-methyl-thymidine in DNA + L-cysteinyl-[protein] = a thymidine in DNA + S-methyl-L-cysteinyl-[protein]</text>
        <dbReference type="Rhea" id="RHEA:53428"/>
        <dbReference type="Rhea" id="RHEA-COMP:10131"/>
        <dbReference type="Rhea" id="RHEA-COMP:10132"/>
        <dbReference type="Rhea" id="RHEA-COMP:13555"/>
        <dbReference type="Rhea" id="RHEA-COMP:13556"/>
        <dbReference type="ChEBI" id="CHEBI:29950"/>
        <dbReference type="ChEBI" id="CHEBI:82612"/>
        <dbReference type="ChEBI" id="CHEBI:137386"/>
        <dbReference type="ChEBI" id="CHEBI:137387"/>
        <dbReference type="EC" id="2.1.1.63"/>
    </reaction>
</comment>
<keyword evidence="6" id="KW-0227">DNA damage</keyword>
<dbReference type="AlphaFoldDB" id="X1RKQ7"/>
<protein>
    <recommendedName>
        <fullName evidence="3">methylated-DNA--[protein]-cysteine S-methyltransferase</fullName>
        <ecNumber evidence="3">2.1.1.63</ecNumber>
    </recommendedName>
</protein>
<comment type="caution">
    <text evidence="10">The sequence shown here is derived from an EMBL/GenBank/DDBJ whole genome shotgun (WGS) entry which is preliminary data.</text>
</comment>
<name>X1RKQ7_9ZZZZ</name>
<keyword evidence="7" id="KW-0234">DNA repair</keyword>
<evidence type="ECO:0000256" key="4">
    <source>
        <dbReference type="ARBA" id="ARBA00022603"/>
    </source>
</evidence>